<dbReference type="PROSITE" id="PS50835">
    <property type="entry name" value="IG_LIKE"/>
    <property type="match status" value="4"/>
</dbReference>
<accession>A0A7R8CFB4</accession>
<dbReference type="PANTHER" id="PTHR10075:SF103">
    <property type="entry name" value="ROUNDABOUT HOMOLOG 4"/>
    <property type="match status" value="1"/>
</dbReference>
<dbReference type="CDD" id="cd00096">
    <property type="entry name" value="Ig"/>
    <property type="match status" value="1"/>
</dbReference>
<keyword evidence="2" id="KW-1015">Disulfide bond</keyword>
<keyword evidence="3" id="KW-0393">Immunoglobulin domain</keyword>
<dbReference type="Gene3D" id="2.60.40.10">
    <property type="entry name" value="Immunoglobulins"/>
    <property type="match status" value="6"/>
</dbReference>
<evidence type="ECO:0000256" key="1">
    <source>
        <dbReference type="ARBA" id="ARBA00022737"/>
    </source>
</evidence>
<dbReference type="SMART" id="SM00060">
    <property type="entry name" value="FN3"/>
    <property type="match status" value="2"/>
</dbReference>
<name>A0A7R8CFB4_LEPSM</name>
<dbReference type="SUPFAM" id="SSF49265">
    <property type="entry name" value="Fibronectin type III"/>
    <property type="match status" value="1"/>
</dbReference>
<dbReference type="InterPro" id="IPR003961">
    <property type="entry name" value="FN3_dom"/>
</dbReference>
<dbReference type="InterPro" id="IPR003599">
    <property type="entry name" value="Ig_sub"/>
</dbReference>
<dbReference type="GO" id="GO:0098632">
    <property type="term" value="F:cell-cell adhesion mediator activity"/>
    <property type="evidence" value="ECO:0007669"/>
    <property type="project" value="TreeGrafter"/>
</dbReference>
<proteinExistence type="predicted"/>
<keyword evidence="5" id="KW-0812">Transmembrane</keyword>
<feature type="compositionally biased region" description="Polar residues" evidence="4">
    <location>
        <begin position="948"/>
        <end position="959"/>
    </location>
</feature>
<dbReference type="InterPro" id="IPR003598">
    <property type="entry name" value="Ig_sub2"/>
</dbReference>
<feature type="region of interest" description="Disordered" evidence="4">
    <location>
        <begin position="719"/>
        <end position="741"/>
    </location>
</feature>
<feature type="signal peptide" evidence="6">
    <location>
        <begin position="1"/>
        <end position="17"/>
    </location>
</feature>
<keyword evidence="5" id="KW-0472">Membrane</keyword>
<feature type="compositionally biased region" description="Polar residues" evidence="4">
    <location>
        <begin position="891"/>
        <end position="906"/>
    </location>
</feature>
<dbReference type="GO" id="GO:0007156">
    <property type="term" value="P:homophilic cell adhesion via plasma membrane adhesion molecules"/>
    <property type="evidence" value="ECO:0007669"/>
    <property type="project" value="TreeGrafter"/>
</dbReference>
<dbReference type="GO" id="GO:0030424">
    <property type="term" value="C:axon"/>
    <property type="evidence" value="ECO:0007669"/>
    <property type="project" value="TreeGrafter"/>
</dbReference>
<dbReference type="GO" id="GO:0005886">
    <property type="term" value="C:plasma membrane"/>
    <property type="evidence" value="ECO:0007669"/>
    <property type="project" value="TreeGrafter"/>
</dbReference>
<dbReference type="InterPro" id="IPR036179">
    <property type="entry name" value="Ig-like_dom_sf"/>
</dbReference>
<evidence type="ECO:0000256" key="4">
    <source>
        <dbReference type="SAM" id="MobiDB-lite"/>
    </source>
</evidence>
<dbReference type="PANTHER" id="PTHR10075">
    <property type="entry name" value="BASIGIN RELATED"/>
    <property type="match status" value="1"/>
</dbReference>
<dbReference type="AlphaFoldDB" id="A0A7R8CFB4"/>
<dbReference type="FunFam" id="2.60.40.10:FF:000189">
    <property type="entry name" value="Neogenin isoform 3"/>
    <property type="match status" value="2"/>
</dbReference>
<feature type="region of interest" description="Disordered" evidence="4">
    <location>
        <begin position="891"/>
        <end position="979"/>
    </location>
</feature>
<sequence length="979" mass="108543">MDLKIFYVYFLLESVFASPSIPEITHHPLNTTVIRGEPLTLECRSSGFPPPQIRWFKNGSPLFTSPDRMILPDGSLLFLRVFHSKKETDSGDYHCTATNSQGSASSHIATLEIAYMKDEFKALPRDTEATLGRDIVLECSPPAGHPDPVVKWKRDGDHLDLTSSKRIKIDGQGNLLIQSVQKSDEGRYQCSAGNIANKKMSKAVRLNVNAPPHFISKPKDINAIAGEEAFIDCRVGGDPYPDVTWTKERGDIDISKLKIVSGKGLRIKNVNSHDSGRYICTAKNRAGVISSSSFLTISIPPVITERPLMNVQVRVSEDPIELHCGVSGSPSPFVYWSREADAEAGLLILPGEDKHGIIVKVDGTLYIENPQTMHSGHYTCTAVNDAGSAIARSHVLVYDPIHQDSFPDTNAGLELDEARIVTTLEEGVRISDISAVSSTSLKVKWHITARHKYIDGFYIRYRKVEDPIVATVRVLRSDLTTSFVIDNLEEHSEYEVFIQPYFQNIVGKPASIKRIITHPDLPSEAPLIREARLLNSTTVFLSWNTISPQHINGPLRGYEILIKGNGTSVNNTVDAETNEVTLIVNGMAPNKIYMIQISVINSIGHGPFSSPLEISKGFFDEAHTPHLPIDHGNKDVKTTWIIAIVAVLTFVLIFISGVFFYKRKFHSLENLQGKPLPQGYLPTSTSSEEFHCHLYQKTNSGKLHTGLWIDRDYEKSSNSSEKKLLNDARTPQSSSSGHSDTEYAYVDNKHNISSFTTSSGGSSTGRKAMESPEPYATTDILQTNYSRPLSTKSGPCCNTSCHYADPIFVSRKCSTSGESHSCDNLINTNGVVRPSLNQVPNLLEMIPPPPVHPPPPHSVHYCQSEVRCSHESMISPQYLFHHPVYTSCSATPTYTKSSSTPRSMRQNLHRASDKSLSNEPSTSNSSSASRRLNNFDRHPFPEGGQCRLVQQPTQQRRSLSPSESSDEDESSSYYPRIQK</sequence>
<evidence type="ECO:0000256" key="6">
    <source>
        <dbReference type="SAM" id="SignalP"/>
    </source>
</evidence>
<evidence type="ECO:0000256" key="5">
    <source>
        <dbReference type="SAM" id="Phobius"/>
    </source>
</evidence>
<dbReference type="PROSITE" id="PS50853">
    <property type="entry name" value="FN3"/>
    <property type="match status" value="2"/>
</dbReference>
<feature type="chain" id="PRO_5043916004" evidence="6">
    <location>
        <begin position="18"/>
        <end position="979"/>
    </location>
</feature>
<dbReference type="GO" id="GO:0070593">
    <property type="term" value="P:dendrite self-avoidance"/>
    <property type="evidence" value="ECO:0007669"/>
    <property type="project" value="TreeGrafter"/>
</dbReference>
<dbReference type="InterPro" id="IPR007110">
    <property type="entry name" value="Ig-like_dom"/>
</dbReference>
<dbReference type="OrthoDB" id="6378433at2759"/>
<dbReference type="FunFam" id="2.60.40.10:FF:000032">
    <property type="entry name" value="palladin isoform X1"/>
    <property type="match status" value="1"/>
</dbReference>
<feature type="compositionally biased region" description="Polar residues" evidence="4">
    <location>
        <begin position="729"/>
        <end position="738"/>
    </location>
</feature>
<dbReference type="SUPFAM" id="SSF48726">
    <property type="entry name" value="Immunoglobulin"/>
    <property type="match status" value="4"/>
</dbReference>
<reference evidence="7" key="1">
    <citation type="submission" date="2021-02" db="EMBL/GenBank/DDBJ databases">
        <authorList>
            <person name="Bekaert M."/>
        </authorList>
    </citation>
    <scope>NUCLEOTIDE SEQUENCE</scope>
    <source>
        <strain evidence="7">IoA-00</strain>
    </source>
</reference>
<dbReference type="SMART" id="SM00408">
    <property type="entry name" value="IGc2"/>
    <property type="match status" value="4"/>
</dbReference>
<organism evidence="7 8">
    <name type="scientific">Lepeophtheirus salmonis</name>
    <name type="common">Salmon louse</name>
    <name type="synonym">Caligus salmonis</name>
    <dbReference type="NCBI Taxonomy" id="72036"/>
    <lineage>
        <taxon>Eukaryota</taxon>
        <taxon>Metazoa</taxon>
        <taxon>Ecdysozoa</taxon>
        <taxon>Arthropoda</taxon>
        <taxon>Crustacea</taxon>
        <taxon>Multicrustacea</taxon>
        <taxon>Hexanauplia</taxon>
        <taxon>Copepoda</taxon>
        <taxon>Siphonostomatoida</taxon>
        <taxon>Caligidae</taxon>
        <taxon>Lepeophtheirus</taxon>
    </lineage>
</organism>
<dbReference type="SMART" id="SM00409">
    <property type="entry name" value="IG"/>
    <property type="match status" value="4"/>
</dbReference>
<dbReference type="InterPro" id="IPR013098">
    <property type="entry name" value="Ig_I-set"/>
</dbReference>
<keyword evidence="1" id="KW-0677">Repeat</keyword>
<dbReference type="InterPro" id="IPR036116">
    <property type="entry name" value="FN3_sf"/>
</dbReference>
<evidence type="ECO:0000313" key="7">
    <source>
        <dbReference type="EMBL" id="CAF2799308.1"/>
    </source>
</evidence>
<dbReference type="FunFam" id="2.60.40.10:FF:000028">
    <property type="entry name" value="Neuronal cell adhesion molecule"/>
    <property type="match status" value="1"/>
</dbReference>
<evidence type="ECO:0000313" key="8">
    <source>
        <dbReference type="Proteomes" id="UP000675881"/>
    </source>
</evidence>
<keyword evidence="6" id="KW-0732">Signal</keyword>
<dbReference type="InterPro" id="IPR013783">
    <property type="entry name" value="Ig-like_fold"/>
</dbReference>
<dbReference type="Pfam" id="PF13927">
    <property type="entry name" value="Ig_3"/>
    <property type="match status" value="2"/>
</dbReference>
<dbReference type="GO" id="GO:0007411">
    <property type="term" value="P:axon guidance"/>
    <property type="evidence" value="ECO:0007669"/>
    <property type="project" value="TreeGrafter"/>
</dbReference>
<feature type="transmembrane region" description="Helical" evidence="5">
    <location>
        <begin position="640"/>
        <end position="661"/>
    </location>
</feature>
<dbReference type="EMBL" id="HG994589">
    <property type="protein sequence ID" value="CAF2799308.1"/>
    <property type="molecule type" value="Genomic_DNA"/>
</dbReference>
<dbReference type="Proteomes" id="UP000675881">
    <property type="component" value="Chromosome 10"/>
</dbReference>
<dbReference type="CDD" id="cd00063">
    <property type="entry name" value="FN3"/>
    <property type="match status" value="1"/>
</dbReference>
<protein>
    <submittedName>
        <fullName evidence="7">ROBO2</fullName>
    </submittedName>
</protein>
<feature type="compositionally biased region" description="Low complexity" evidence="4">
    <location>
        <begin position="915"/>
        <end position="932"/>
    </location>
</feature>
<keyword evidence="8" id="KW-1185">Reference proteome</keyword>
<gene>
    <name evidence="7" type="ORF">LSAA_2269</name>
</gene>
<dbReference type="Pfam" id="PF00041">
    <property type="entry name" value="fn3"/>
    <property type="match status" value="2"/>
</dbReference>
<evidence type="ECO:0000256" key="3">
    <source>
        <dbReference type="ARBA" id="ARBA00023319"/>
    </source>
</evidence>
<dbReference type="Pfam" id="PF07679">
    <property type="entry name" value="I-set"/>
    <property type="match status" value="2"/>
</dbReference>
<evidence type="ECO:0000256" key="2">
    <source>
        <dbReference type="ARBA" id="ARBA00023157"/>
    </source>
</evidence>
<keyword evidence="5" id="KW-1133">Transmembrane helix</keyword>